<organism evidence="1 2">
    <name type="scientific">Kibdelosporangium banguiense</name>
    <dbReference type="NCBI Taxonomy" id="1365924"/>
    <lineage>
        <taxon>Bacteria</taxon>
        <taxon>Bacillati</taxon>
        <taxon>Actinomycetota</taxon>
        <taxon>Actinomycetes</taxon>
        <taxon>Pseudonocardiales</taxon>
        <taxon>Pseudonocardiaceae</taxon>
        <taxon>Kibdelosporangium</taxon>
    </lineage>
</organism>
<evidence type="ECO:0008006" key="3">
    <source>
        <dbReference type="Google" id="ProtNLM"/>
    </source>
</evidence>
<comment type="caution">
    <text evidence="1">The sequence shown here is derived from an EMBL/GenBank/DDBJ whole genome shotgun (WGS) entry which is preliminary data.</text>
</comment>
<accession>A0ABS4U2F1</accession>
<dbReference type="Proteomes" id="UP001519332">
    <property type="component" value="Unassembled WGS sequence"/>
</dbReference>
<protein>
    <recommendedName>
        <fullName evidence="3">PE domain-containing protein</fullName>
    </recommendedName>
</protein>
<sequence>MYIDNDGDSGEITWASIGESMANFASMAADGSFEVNAVGGKALLGAIGRMQDWVDGQSGDLRYLEQELPLGTSHAAQIMKPYVQQVATDKQGFLTVLRQFRESLTKAEQGIRTAMANYQATEEANESTLCKGGPQ</sequence>
<evidence type="ECO:0000313" key="2">
    <source>
        <dbReference type="Proteomes" id="UP001519332"/>
    </source>
</evidence>
<proteinExistence type="predicted"/>
<dbReference type="RefSeq" id="WP_307855718.1">
    <property type="nucleotide sequence ID" value="NZ_JAGINW010000001.1"/>
</dbReference>
<gene>
    <name evidence="1" type="ORF">JOF56_011222</name>
</gene>
<name>A0ABS4U2F1_9PSEU</name>
<dbReference type="EMBL" id="JAGINW010000001">
    <property type="protein sequence ID" value="MBP2330837.1"/>
    <property type="molecule type" value="Genomic_DNA"/>
</dbReference>
<evidence type="ECO:0000313" key="1">
    <source>
        <dbReference type="EMBL" id="MBP2330837.1"/>
    </source>
</evidence>
<keyword evidence="2" id="KW-1185">Reference proteome</keyword>
<reference evidence="1 2" key="1">
    <citation type="submission" date="2021-03" db="EMBL/GenBank/DDBJ databases">
        <title>Sequencing the genomes of 1000 actinobacteria strains.</title>
        <authorList>
            <person name="Klenk H.-P."/>
        </authorList>
    </citation>
    <scope>NUCLEOTIDE SEQUENCE [LARGE SCALE GENOMIC DNA]</scope>
    <source>
        <strain evidence="1 2">DSM 46670</strain>
    </source>
</reference>